<evidence type="ECO:0000256" key="3">
    <source>
        <dbReference type="ARBA" id="ARBA00023002"/>
    </source>
</evidence>
<evidence type="ECO:0000256" key="1">
    <source>
        <dbReference type="ARBA" id="ARBA00022630"/>
    </source>
</evidence>
<dbReference type="Proteomes" id="UP000799441">
    <property type="component" value="Unassembled WGS sequence"/>
</dbReference>
<proteinExistence type="predicted"/>
<keyword evidence="7" id="KW-1185">Reference proteome</keyword>
<dbReference type="Pfam" id="PF19834">
    <property type="entry name" value="DUF6314"/>
    <property type="match status" value="1"/>
</dbReference>
<dbReference type="GO" id="GO:0016491">
    <property type="term" value="F:oxidoreductase activity"/>
    <property type="evidence" value="ECO:0007669"/>
    <property type="project" value="UniProtKB-KW"/>
</dbReference>
<dbReference type="InterPro" id="IPR045632">
    <property type="entry name" value="DUF6314"/>
</dbReference>
<evidence type="ECO:0000259" key="4">
    <source>
        <dbReference type="Pfam" id="PF07992"/>
    </source>
</evidence>
<name>A0A9P4ULG7_9PEZI</name>
<sequence length="763" mass="84626">MSAIIIGAGPAGLAAAKTLLETGRFNIKVYEKKTRVGGIWALDENTVEGLLPPDTPVNLSRFTVSFSDLDWNDVDIRPGRELVTDDGSGPSQQYVPLFPKAWQVNRYLEQYRKQYLSPKNGEAECIHLGCEVVDVQRSPSSTSGRPRWTVAIRDPNGSTVQEQADYLIAASGFFSKPRELGWDMKGPGSSANGGQTAKARIIHSSQFRSLGQLLGDDNDVSGKKVLVIGGGNSSGEVAANVAFQLSDALWSPGSKLRDRVRDTKVVHVTPRPLYALPPFTPIDEDSVTFFPLDLKFYDLSKRLAGPITANAGQLQEDAKNMLHGIIQTMVGGDQSDLSDALVSKPQEGRSAPYVALSEGYAEYVRMGLIEAIGGRVKQLTTVEDGSLQASVTGIPEDFQINDIAAVIHANGYTPSSALQYLPQEVKDVLDFDPFSLRLPLILERWQTMHPKIPDLAFLGFYEGPYWGVMEMQARLTAQRWVQALSNGPNGSSETAQQAYEETTKLKELRLAMQVKGLDVPQYWFGDYLGYMEELAAHLKLTRNDGKFSERDGSVSPARYLLPTSNKQQADQIMADLFSTWHESLGGKFVARAALRAMQGRWDIQRRIDSKNNVLPSGILEGSASFYPRSPTPDKSKKTFDLELLYVESGTFKADTGATMTATRRYVYRYSEERDQLSVWFVKPSDDLEVDYLFHNLAFVPPEEAKKEGACIAKADHLCIDDMYWTTYRLPIKGIALQGFEVKHVVKGPRKDYAAVTRYSRPAR</sequence>
<dbReference type="Gene3D" id="3.50.50.60">
    <property type="entry name" value="FAD/NAD(P)-binding domain"/>
    <property type="match status" value="2"/>
</dbReference>
<dbReference type="InterPro" id="IPR036188">
    <property type="entry name" value="FAD/NAD-bd_sf"/>
</dbReference>
<feature type="domain" description="DUF6314" evidence="5">
    <location>
        <begin position="597"/>
        <end position="760"/>
    </location>
</feature>
<dbReference type="AlphaFoldDB" id="A0A9P4ULG7"/>
<accession>A0A9P4ULG7</accession>
<dbReference type="OrthoDB" id="66881at2759"/>
<dbReference type="Pfam" id="PF07992">
    <property type="entry name" value="Pyr_redox_2"/>
    <property type="match status" value="1"/>
</dbReference>
<keyword evidence="2" id="KW-0274">FAD</keyword>
<evidence type="ECO:0000259" key="5">
    <source>
        <dbReference type="Pfam" id="PF19834"/>
    </source>
</evidence>
<evidence type="ECO:0000313" key="7">
    <source>
        <dbReference type="Proteomes" id="UP000799441"/>
    </source>
</evidence>
<evidence type="ECO:0000313" key="6">
    <source>
        <dbReference type="EMBL" id="KAF2718499.1"/>
    </source>
</evidence>
<dbReference type="SUPFAM" id="SSF51905">
    <property type="entry name" value="FAD/NAD(P)-binding domain"/>
    <property type="match status" value="1"/>
</dbReference>
<reference evidence="6" key="1">
    <citation type="journal article" date="2020" name="Stud. Mycol.">
        <title>101 Dothideomycetes genomes: a test case for predicting lifestyles and emergence of pathogens.</title>
        <authorList>
            <person name="Haridas S."/>
            <person name="Albert R."/>
            <person name="Binder M."/>
            <person name="Bloem J."/>
            <person name="Labutti K."/>
            <person name="Salamov A."/>
            <person name="Andreopoulos B."/>
            <person name="Baker S."/>
            <person name="Barry K."/>
            <person name="Bills G."/>
            <person name="Bluhm B."/>
            <person name="Cannon C."/>
            <person name="Castanera R."/>
            <person name="Culley D."/>
            <person name="Daum C."/>
            <person name="Ezra D."/>
            <person name="Gonzalez J."/>
            <person name="Henrissat B."/>
            <person name="Kuo A."/>
            <person name="Liang C."/>
            <person name="Lipzen A."/>
            <person name="Lutzoni F."/>
            <person name="Magnuson J."/>
            <person name="Mondo S."/>
            <person name="Nolan M."/>
            <person name="Ohm R."/>
            <person name="Pangilinan J."/>
            <person name="Park H.-J."/>
            <person name="Ramirez L."/>
            <person name="Alfaro M."/>
            <person name="Sun H."/>
            <person name="Tritt A."/>
            <person name="Yoshinaga Y."/>
            <person name="Zwiers L.-H."/>
            <person name="Turgeon B."/>
            <person name="Goodwin S."/>
            <person name="Spatafora J."/>
            <person name="Crous P."/>
            <person name="Grigoriev I."/>
        </authorList>
    </citation>
    <scope>NUCLEOTIDE SEQUENCE</scope>
    <source>
        <strain evidence="6">CBS 116435</strain>
    </source>
</reference>
<keyword evidence="1" id="KW-0285">Flavoprotein</keyword>
<gene>
    <name evidence="6" type="ORF">K431DRAFT_296905</name>
</gene>
<feature type="domain" description="FAD/NAD(P)-binding" evidence="4">
    <location>
        <begin position="2"/>
        <end position="273"/>
    </location>
</feature>
<dbReference type="InterPro" id="IPR050346">
    <property type="entry name" value="FMO-like"/>
</dbReference>
<dbReference type="PANTHER" id="PTHR23023">
    <property type="entry name" value="DIMETHYLANILINE MONOOXYGENASE"/>
    <property type="match status" value="1"/>
</dbReference>
<dbReference type="PRINTS" id="PR00419">
    <property type="entry name" value="ADXRDTASE"/>
</dbReference>
<dbReference type="EMBL" id="MU003824">
    <property type="protein sequence ID" value="KAF2718499.1"/>
    <property type="molecule type" value="Genomic_DNA"/>
</dbReference>
<evidence type="ECO:0000256" key="2">
    <source>
        <dbReference type="ARBA" id="ARBA00022827"/>
    </source>
</evidence>
<keyword evidence="3" id="KW-0560">Oxidoreductase</keyword>
<protein>
    <submittedName>
        <fullName evidence="6">FAD/NAD(P)-binding domain-containing protein</fullName>
    </submittedName>
</protein>
<comment type="caution">
    <text evidence="6">The sequence shown here is derived from an EMBL/GenBank/DDBJ whole genome shotgun (WGS) entry which is preliminary data.</text>
</comment>
<organism evidence="6 7">
    <name type="scientific">Polychaeton citri CBS 116435</name>
    <dbReference type="NCBI Taxonomy" id="1314669"/>
    <lineage>
        <taxon>Eukaryota</taxon>
        <taxon>Fungi</taxon>
        <taxon>Dikarya</taxon>
        <taxon>Ascomycota</taxon>
        <taxon>Pezizomycotina</taxon>
        <taxon>Dothideomycetes</taxon>
        <taxon>Dothideomycetidae</taxon>
        <taxon>Capnodiales</taxon>
        <taxon>Capnodiaceae</taxon>
        <taxon>Polychaeton</taxon>
    </lineage>
</organism>
<dbReference type="InterPro" id="IPR023753">
    <property type="entry name" value="FAD/NAD-binding_dom"/>
</dbReference>